<reference evidence="1 2" key="1">
    <citation type="submission" date="2015-10" db="EMBL/GenBank/DDBJ databases">
        <title>Resequencing of Lactobacillus plantarum WJL strain genome.</title>
        <authorList>
            <person name="Martino M.E."/>
        </authorList>
    </citation>
    <scope>NUCLEOTIDE SEQUENCE [LARGE SCALE GENOMIC DNA]</scope>
    <source>
        <strain evidence="1 2">WJL</strain>
    </source>
</reference>
<dbReference type="AlphaFoldDB" id="A0A837P139"/>
<comment type="caution">
    <text evidence="1">The sequence shown here is derived from an EMBL/GenBank/DDBJ whole genome shotgun (WGS) entry which is preliminary data.</text>
</comment>
<name>A0A837P139_LACPN</name>
<dbReference type="EMBL" id="LKLZ01000013">
    <property type="protein sequence ID" value="KPN41265.1"/>
    <property type="molecule type" value="Genomic_DNA"/>
</dbReference>
<dbReference type="Proteomes" id="UP000050511">
    <property type="component" value="Unassembled WGS sequence"/>
</dbReference>
<proteinExistence type="predicted"/>
<sequence>MYKFLKQLFFIHSEFVGGALFMKKYITHTLFLHYANIPDTLVWHD</sequence>
<organism evidence="1 2">
    <name type="scientific">Lactiplantibacillus plantarum WJL</name>
    <dbReference type="NCBI Taxonomy" id="1350466"/>
    <lineage>
        <taxon>Bacteria</taxon>
        <taxon>Bacillati</taxon>
        <taxon>Bacillota</taxon>
        <taxon>Bacilli</taxon>
        <taxon>Lactobacillales</taxon>
        <taxon>Lactobacillaceae</taxon>
        <taxon>Lactiplantibacillus</taxon>
    </lineage>
</organism>
<gene>
    <name evidence="1" type="ORF">WJL_2633</name>
</gene>
<evidence type="ECO:0000313" key="2">
    <source>
        <dbReference type="Proteomes" id="UP000050511"/>
    </source>
</evidence>
<protein>
    <submittedName>
        <fullName evidence="1">Mobile element protein</fullName>
    </submittedName>
</protein>
<evidence type="ECO:0000313" key="1">
    <source>
        <dbReference type="EMBL" id="KPN41265.1"/>
    </source>
</evidence>
<accession>A0A837P139</accession>